<evidence type="ECO:0000256" key="2">
    <source>
        <dbReference type="ARBA" id="ARBA00023125"/>
    </source>
</evidence>
<feature type="domain" description="GntR C-terminal" evidence="4">
    <location>
        <begin position="6"/>
        <end position="133"/>
    </location>
</feature>
<reference evidence="5 6" key="2">
    <citation type="submission" date="2020-03" db="EMBL/GenBank/DDBJ databases">
        <authorList>
            <person name="Ichikawa N."/>
            <person name="Kimura A."/>
            <person name="Kitahashi Y."/>
            <person name="Uohara A."/>
        </authorList>
    </citation>
    <scope>NUCLEOTIDE SEQUENCE [LARGE SCALE GENOMIC DNA]</scope>
    <source>
        <strain evidence="5 6">NBRC 107702</strain>
    </source>
</reference>
<keyword evidence="6" id="KW-1185">Reference proteome</keyword>
<dbReference type="EMBL" id="AP022870">
    <property type="protein sequence ID" value="BCB76614.1"/>
    <property type="molecule type" value="Genomic_DNA"/>
</dbReference>
<reference evidence="5 6" key="1">
    <citation type="submission" date="2020-03" db="EMBL/GenBank/DDBJ databases">
        <title>Whole genome shotgun sequence of Phytohabitans flavus NBRC 107702.</title>
        <authorList>
            <person name="Komaki H."/>
            <person name="Tamura T."/>
        </authorList>
    </citation>
    <scope>NUCLEOTIDE SEQUENCE [LARGE SCALE GENOMIC DNA]</scope>
    <source>
        <strain evidence="5 6">NBRC 107702</strain>
    </source>
</reference>
<dbReference type="Proteomes" id="UP000502508">
    <property type="component" value="Chromosome"/>
</dbReference>
<dbReference type="InterPro" id="IPR011711">
    <property type="entry name" value="GntR_C"/>
</dbReference>
<name>A0A6F8XS03_9ACTN</name>
<organism evidence="5 6">
    <name type="scientific">Phytohabitans flavus</name>
    <dbReference type="NCBI Taxonomy" id="1076124"/>
    <lineage>
        <taxon>Bacteria</taxon>
        <taxon>Bacillati</taxon>
        <taxon>Actinomycetota</taxon>
        <taxon>Actinomycetes</taxon>
        <taxon>Micromonosporales</taxon>
        <taxon>Micromonosporaceae</taxon>
    </lineage>
</organism>
<accession>A0A6F8XS03</accession>
<dbReference type="InterPro" id="IPR008920">
    <property type="entry name" value="TF_FadR/GntR_C"/>
</dbReference>
<dbReference type="AlphaFoldDB" id="A0A6F8XS03"/>
<keyword evidence="2" id="KW-0238">DNA-binding</keyword>
<protein>
    <recommendedName>
        <fullName evidence="4">GntR C-terminal domain-containing protein</fullName>
    </recommendedName>
</protein>
<dbReference type="Pfam" id="PF07729">
    <property type="entry name" value="FCD"/>
    <property type="match status" value="1"/>
</dbReference>
<proteinExistence type="predicted"/>
<dbReference type="SMART" id="SM00895">
    <property type="entry name" value="FCD"/>
    <property type="match status" value="1"/>
</dbReference>
<dbReference type="KEGG" id="pfla:Pflav_030240"/>
<evidence type="ECO:0000256" key="3">
    <source>
        <dbReference type="ARBA" id="ARBA00023163"/>
    </source>
</evidence>
<evidence type="ECO:0000313" key="6">
    <source>
        <dbReference type="Proteomes" id="UP000502508"/>
    </source>
</evidence>
<dbReference type="GO" id="GO:0003677">
    <property type="term" value="F:DNA binding"/>
    <property type="evidence" value="ECO:0007669"/>
    <property type="project" value="UniProtKB-KW"/>
</dbReference>
<keyword evidence="1" id="KW-0805">Transcription regulation</keyword>
<gene>
    <name evidence="5" type="ORF">Pflav_030240</name>
</gene>
<dbReference type="RefSeq" id="WP_173036621.1">
    <property type="nucleotide sequence ID" value="NZ_AP022870.1"/>
</dbReference>
<keyword evidence="3" id="KW-0804">Transcription</keyword>
<dbReference type="Gene3D" id="1.20.120.530">
    <property type="entry name" value="GntR ligand-binding domain-like"/>
    <property type="match status" value="1"/>
</dbReference>
<evidence type="ECO:0000256" key="1">
    <source>
        <dbReference type="ARBA" id="ARBA00023015"/>
    </source>
</evidence>
<dbReference type="SUPFAM" id="SSF48008">
    <property type="entry name" value="GntR ligand-binding domain-like"/>
    <property type="match status" value="1"/>
</dbReference>
<evidence type="ECO:0000259" key="4">
    <source>
        <dbReference type="SMART" id="SM00895"/>
    </source>
</evidence>
<evidence type="ECO:0000313" key="5">
    <source>
        <dbReference type="EMBL" id="BCB76614.1"/>
    </source>
</evidence>
<sequence length="167" mass="18516">MIPTDMAVEALAVLEENATALSVPLLTPEDIALARKLNAEMAECVLSGRVDRYGELGHELHELLYSRCPNSHLLELVRCQAARIRGIARDHPVYSVDAAQEAVREHYALFDLIESRSITPAEIARQARAHRLRTVRTILDDVGSRLDDSLADDTCPLLVEHIAESGR</sequence>